<organism evidence="3 4">
    <name type="scientific">Marinobacter segnicrescens</name>
    <dbReference type="NCBI Taxonomy" id="430453"/>
    <lineage>
        <taxon>Bacteria</taxon>
        <taxon>Pseudomonadati</taxon>
        <taxon>Pseudomonadota</taxon>
        <taxon>Gammaproteobacteria</taxon>
        <taxon>Pseudomonadales</taxon>
        <taxon>Marinobacteraceae</taxon>
        <taxon>Marinobacter</taxon>
    </lineage>
</organism>
<dbReference type="PANTHER" id="PTHR23150:SF19">
    <property type="entry name" value="FORMYLGLYCINE-GENERATING ENZYME"/>
    <property type="match status" value="1"/>
</dbReference>
<evidence type="ECO:0000256" key="1">
    <source>
        <dbReference type="SAM" id="SignalP"/>
    </source>
</evidence>
<protein>
    <submittedName>
        <fullName evidence="3">Formylglycine-generating enzyme, required for sulfatase activity, contains SUMF1/FGE domain</fullName>
    </submittedName>
</protein>
<dbReference type="InterPro" id="IPR005532">
    <property type="entry name" value="SUMF_dom"/>
</dbReference>
<dbReference type="EMBL" id="FOHZ01000012">
    <property type="protein sequence ID" value="SET53865.1"/>
    <property type="molecule type" value="Genomic_DNA"/>
</dbReference>
<feature type="domain" description="Sulfatase-modifying factor enzyme-like" evidence="2">
    <location>
        <begin position="43"/>
        <end position="262"/>
    </location>
</feature>
<dbReference type="AlphaFoldDB" id="A0A1I0F7C3"/>
<dbReference type="SUPFAM" id="SSF56436">
    <property type="entry name" value="C-type lectin-like"/>
    <property type="match status" value="1"/>
</dbReference>
<feature type="signal peptide" evidence="1">
    <location>
        <begin position="1"/>
        <end position="27"/>
    </location>
</feature>
<proteinExistence type="predicted"/>
<keyword evidence="4" id="KW-1185">Reference proteome</keyword>
<evidence type="ECO:0000259" key="2">
    <source>
        <dbReference type="Pfam" id="PF03781"/>
    </source>
</evidence>
<gene>
    <name evidence="3" type="ORF">SAMN04487962_1125</name>
</gene>
<dbReference type="STRING" id="430453.SAMN04487962_1125"/>
<dbReference type="InterPro" id="IPR016187">
    <property type="entry name" value="CTDL_fold"/>
</dbReference>
<accession>A0A1I0F7C3</accession>
<dbReference type="InterPro" id="IPR051043">
    <property type="entry name" value="Sulfatase_Mod_Factor_Kinase"/>
</dbReference>
<name>A0A1I0F7C3_9GAMM</name>
<dbReference type="Proteomes" id="UP000198762">
    <property type="component" value="Unassembled WGS sequence"/>
</dbReference>
<keyword evidence="1" id="KW-0732">Signal</keyword>
<evidence type="ECO:0000313" key="4">
    <source>
        <dbReference type="Proteomes" id="UP000198762"/>
    </source>
</evidence>
<sequence>MFLRLLIPPRRSCAFAGALLLAGYGHAVEPPQFTNALGMTFNRVPAGTFSMGSATDAPGHEPDELLHEVVISEPFWLQSTPVTRGQWLELVDGMPSAFPECGDECPVDGLRWTWVQWYIRELSEWDPDHDYRLPTEAEWEYAARAGTTGPYHTGDCLGPDQANVSGTSVLSGCEAFPRSSGPRPVALYNPNPWGFYGMSGNTWEMCADWYGPYGEGRVVDPVGPEEGEYKVLRGGSWHFSAVHARVANRFMARNDIAGFRLVAVPEAE</sequence>
<feature type="chain" id="PRO_5011514695" evidence="1">
    <location>
        <begin position="28"/>
        <end position="268"/>
    </location>
</feature>
<dbReference type="Gene3D" id="3.90.1580.10">
    <property type="entry name" value="paralog of FGE (formylglycine-generating enzyme)"/>
    <property type="match status" value="1"/>
</dbReference>
<dbReference type="GO" id="GO:0120147">
    <property type="term" value="F:formylglycine-generating oxidase activity"/>
    <property type="evidence" value="ECO:0007669"/>
    <property type="project" value="TreeGrafter"/>
</dbReference>
<dbReference type="PANTHER" id="PTHR23150">
    <property type="entry name" value="SULFATASE MODIFYING FACTOR 1, 2"/>
    <property type="match status" value="1"/>
</dbReference>
<dbReference type="InterPro" id="IPR042095">
    <property type="entry name" value="SUMF_sf"/>
</dbReference>
<dbReference type="Pfam" id="PF03781">
    <property type="entry name" value="FGE-sulfatase"/>
    <property type="match status" value="1"/>
</dbReference>
<evidence type="ECO:0000313" key="3">
    <source>
        <dbReference type="EMBL" id="SET53865.1"/>
    </source>
</evidence>
<reference evidence="4" key="1">
    <citation type="submission" date="2016-10" db="EMBL/GenBank/DDBJ databases">
        <authorList>
            <person name="Varghese N."/>
            <person name="Submissions S."/>
        </authorList>
    </citation>
    <scope>NUCLEOTIDE SEQUENCE [LARGE SCALE GENOMIC DNA]</scope>
    <source>
        <strain evidence="4">CGMCC 1.6489</strain>
    </source>
</reference>